<dbReference type="InterPro" id="IPR050721">
    <property type="entry name" value="Trk_Ktr_HKT_K-transport"/>
</dbReference>
<dbReference type="InterPro" id="IPR036291">
    <property type="entry name" value="NAD(P)-bd_dom_sf"/>
</dbReference>
<dbReference type="RefSeq" id="WP_012858967.1">
    <property type="nucleotide sequence ID" value="NC_013515.1"/>
</dbReference>
<dbReference type="STRING" id="519441.Smon_0952"/>
<dbReference type="InterPro" id="IPR036721">
    <property type="entry name" value="RCK_C_sf"/>
</dbReference>
<dbReference type="PANTHER" id="PTHR43833">
    <property type="entry name" value="POTASSIUM CHANNEL PROTEIN 2-RELATED-RELATED"/>
    <property type="match status" value="1"/>
</dbReference>
<name>D1AYP2_STRM9</name>
<dbReference type="PANTHER" id="PTHR43833:SF7">
    <property type="entry name" value="KTR SYSTEM POTASSIUM UPTAKE PROTEIN C"/>
    <property type="match status" value="1"/>
</dbReference>
<reference evidence="3 4" key="1">
    <citation type="journal article" date="2009" name="Stand. Genomic Sci.">
        <title>Complete genome sequence of Streptobacillus moniliformis type strain (9901T).</title>
        <authorList>
            <person name="Nolan M."/>
            <person name="Gronow S."/>
            <person name="Lapidus A."/>
            <person name="Ivanova N."/>
            <person name="Copeland A."/>
            <person name="Lucas S."/>
            <person name="Del Rio T.G."/>
            <person name="Chen F."/>
            <person name="Tice H."/>
            <person name="Pitluck S."/>
            <person name="Cheng J.F."/>
            <person name="Sims D."/>
            <person name="Meincke L."/>
            <person name="Bruce D."/>
            <person name="Goodwin L."/>
            <person name="Brettin T."/>
            <person name="Han C."/>
            <person name="Detter J.C."/>
            <person name="Ovchinikova G."/>
            <person name="Pati A."/>
            <person name="Mavromatis K."/>
            <person name="Mikhailova N."/>
            <person name="Chen A."/>
            <person name="Palaniappan K."/>
            <person name="Land M."/>
            <person name="Hauser L."/>
            <person name="Chang Y.J."/>
            <person name="Jeffries C.D."/>
            <person name="Rohde M."/>
            <person name="Sproer C."/>
            <person name="Goker M."/>
            <person name="Bristow J."/>
            <person name="Eisen J.A."/>
            <person name="Markowitz V."/>
            <person name="Hugenholtz P."/>
            <person name="Kyrpides N.C."/>
            <person name="Klenk H.P."/>
            <person name="Chain P."/>
        </authorList>
    </citation>
    <scope>NUCLEOTIDE SEQUENCE [LARGE SCALE GENOMIC DNA]</scope>
    <source>
        <strain evidence="4">ATCC 14647 / DSM 12112 / NCTC 10651 / 9901</strain>
    </source>
</reference>
<dbReference type="InterPro" id="IPR006037">
    <property type="entry name" value="RCK_C"/>
</dbReference>
<dbReference type="Pfam" id="PF02254">
    <property type="entry name" value="TrkA_N"/>
    <property type="match status" value="1"/>
</dbReference>
<gene>
    <name evidence="3" type="ordered locus">Smon_0952</name>
</gene>
<proteinExistence type="predicted"/>
<dbReference type="PROSITE" id="PS51202">
    <property type="entry name" value="RCK_C"/>
    <property type="match status" value="1"/>
</dbReference>
<dbReference type="GO" id="GO:0006813">
    <property type="term" value="P:potassium ion transport"/>
    <property type="evidence" value="ECO:0007669"/>
    <property type="project" value="InterPro"/>
</dbReference>
<dbReference type="SUPFAM" id="SSF116726">
    <property type="entry name" value="TrkA C-terminal domain-like"/>
    <property type="match status" value="1"/>
</dbReference>
<organism evidence="3 4">
    <name type="scientific">Streptobacillus moniliformis (strain ATCC 14647 / DSM 12112 / NCTC 10651 / 9901)</name>
    <dbReference type="NCBI Taxonomy" id="519441"/>
    <lineage>
        <taxon>Bacteria</taxon>
        <taxon>Fusobacteriati</taxon>
        <taxon>Fusobacteriota</taxon>
        <taxon>Fusobacteriia</taxon>
        <taxon>Fusobacteriales</taxon>
        <taxon>Leptotrichiaceae</taxon>
        <taxon>Streptobacillus</taxon>
    </lineage>
</organism>
<sequence>MKNFLVIGLGEFGKSVAKTLYKSGNTVLALDSSEELVRQALDEEIVDEAIILDATEETTLKNVIKDDFEIAFVCIGSNIQSSILVTLHLKELGIKKIICKAVSHTQGKVLKKIGADMVVYPEESMGEKIALASLRPTVVEHFRFSEEYSVFELIMPEEFVGKTLKELDLRTKYEANVIAVKYENGSMNVTPDPNDVLKKEETLVLLLKTEMIDKIIK</sequence>
<feature type="domain" description="RCK N-terminal" evidence="1">
    <location>
        <begin position="1"/>
        <end position="119"/>
    </location>
</feature>
<dbReference type="Gene3D" id="3.40.50.720">
    <property type="entry name" value="NAD(P)-binding Rossmann-like Domain"/>
    <property type="match status" value="1"/>
</dbReference>
<dbReference type="OrthoDB" id="9776294at2"/>
<dbReference type="Pfam" id="PF02080">
    <property type="entry name" value="TrkA_C"/>
    <property type="match status" value="1"/>
</dbReference>
<feature type="domain" description="RCK C-terminal" evidence="2">
    <location>
        <begin position="137"/>
        <end position="217"/>
    </location>
</feature>
<evidence type="ECO:0000313" key="4">
    <source>
        <dbReference type="Proteomes" id="UP000002072"/>
    </source>
</evidence>
<dbReference type="eggNOG" id="COG0569">
    <property type="taxonomic scope" value="Bacteria"/>
</dbReference>
<evidence type="ECO:0000259" key="2">
    <source>
        <dbReference type="PROSITE" id="PS51202"/>
    </source>
</evidence>
<accession>D1AYP2</accession>
<dbReference type="AlphaFoldDB" id="D1AYP2"/>
<protein>
    <submittedName>
        <fullName evidence="3">TrkA-N domain protein</fullName>
    </submittedName>
</protein>
<dbReference type="GeneID" id="29674220"/>
<dbReference type="PROSITE" id="PS51201">
    <property type="entry name" value="RCK_N"/>
    <property type="match status" value="1"/>
</dbReference>
<evidence type="ECO:0000259" key="1">
    <source>
        <dbReference type="PROSITE" id="PS51201"/>
    </source>
</evidence>
<dbReference type="Proteomes" id="UP000002072">
    <property type="component" value="Chromosome"/>
</dbReference>
<keyword evidence="4" id="KW-1185">Reference proteome</keyword>
<dbReference type="SUPFAM" id="SSF51735">
    <property type="entry name" value="NAD(P)-binding Rossmann-fold domains"/>
    <property type="match status" value="1"/>
</dbReference>
<dbReference type="Gene3D" id="3.30.70.1450">
    <property type="entry name" value="Regulator of K+ conductance, C-terminal domain"/>
    <property type="match status" value="1"/>
</dbReference>
<evidence type="ECO:0000313" key="3">
    <source>
        <dbReference type="EMBL" id="ACZ01418.1"/>
    </source>
</evidence>
<dbReference type="EMBL" id="CP001779">
    <property type="protein sequence ID" value="ACZ01418.1"/>
    <property type="molecule type" value="Genomic_DNA"/>
</dbReference>
<dbReference type="InterPro" id="IPR003148">
    <property type="entry name" value="RCK_N"/>
</dbReference>
<dbReference type="GO" id="GO:0008324">
    <property type="term" value="F:monoatomic cation transmembrane transporter activity"/>
    <property type="evidence" value="ECO:0007669"/>
    <property type="project" value="InterPro"/>
</dbReference>
<dbReference type="HOGENOM" id="CLU_046525_3_2_0"/>
<dbReference type="KEGG" id="smf:Smon_0952"/>